<evidence type="ECO:0000256" key="13">
    <source>
        <dbReference type="ARBA" id="ARBA00023180"/>
    </source>
</evidence>
<evidence type="ECO:0000256" key="19">
    <source>
        <dbReference type="SAM" id="SignalP"/>
    </source>
</evidence>
<evidence type="ECO:0000313" key="22">
    <source>
        <dbReference type="Proteomes" id="UP000246464"/>
    </source>
</evidence>
<accession>A0A2U9CBV1</accession>
<dbReference type="PROSITE" id="PS50039">
    <property type="entry name" value="FORK_HEAD_3"/>
    <property type="match status" value="1"/>
</dbReference>
<dbReference type="GO" id="GO:0048513">
    <property type="term" value="P:animal organ development"/>
    <property type="evidence" value="ECO:0007669"/>
    <property type="project" value="UniProtKB-ARBA"/>
</dbReference>
<dbReference type="GO" id="GO:0003700">
    <property type="term" value="F:DNA-binding transcription factor activity"/>
    <property type="evidence" value="ECO:0007669"/>
    <property type="project" value="InterPro"/>
</dbReference>
<evidence type="ECO:0000256" key="9">
    <source>
        <dbReference type="ARBA" id="ARBA00023015"/>
    </source>
</evidence>
<evidence type="ECO:0000256" key="12">
    <source>
        <dbReference type="ARBA" id="ARBA00023163"/>
    </source>
</evidence>
<dbReference type="CDD" id="cd20053">
    <property type="entry name" value="FH_FOXI1"/>
    <property type="match status" value="1"/>
</dbReference>
<organism evidence="21 22">
    <name type="scientific">Scophthalmus maximus</name>
    <name type="common">Turbot</name>
    <name type="synonym">Psetta maxima</name>
    <dbReference type="NCBI Taxonomy" id="52904"/>
    <lineage>
        <taxon>Eukaryota</taxon>
        <taxon>Metazoa</taxon>
        <taxon>Chordata</taxon>
        <taxon>Craniata</taxon>
        <taxon>Vertebrata</taxon>
        <taxon>Euteleostomi</taxon>
        <taxon>Actinopterygii</taxon>
        <taxon>Neopterygii</taxon>
        <taxon>Teleostei</taxon>
        <taxon>Neoteleostei</taxon>
        <taxon>Acanthomorphata</taxon>
        <taxon>Carangaria</taxon>
        <taxon>Pleuronectiformes</taxon>
        <taxon>Pleuronectoidei</taxon>
        <taxon>Scophthalmidae</taxon>
        <taxon>Scophthalmus</taxon>
    </lineage>
</organism>
<keyword evidence="7 17" id="KW-0879">Wnt signaling pathway</keyword>
<evidence type="ECO:0000256" key="8">
    <source>
        <dbReference type="ARBA" id="ARBA00022729"/>
    </source>
</evidence>
<dbReference type="CDD" id="cd19351">
    <property type="entry name" value="Wnt_Wnt8a"/>
    <property type="match status" value="1"/>
</dbReference>
<evidence type="ECO:0000256" key="10">
    <source>
        <dbReference type="ARBA" id="ARBA00023125"/>
    </source>
</evidence>
<keyword evidence="10 16" id="KW-0238">DNA-binding</keyword>
<dbReference type="InterPro" id="IPR030456">
    <property type="entry name" value="TF_fork_head_CS_2"/>
</dbReference>
<sequence>MRGCLTVCVISLKCTYATMAPICLWDAAIDVVVGAFSQRIVTCRTNLSIKGARPYKYHQRGVRLQLQSPSSTLGTHFWDRDEQAYAWNTAAMGPFDLLTAVVLSACCHFHFASAWTVNNFLMTGPKAFLTYASSVQVGAQSGMQECKHQFAWQRWNCPENTLQLSTHNGLRSATRETSFVHAISAAGVMYTLTKNCSMGDFDNCGCDDSRIGQTGGRGWIWGGCSDNVAFGEKISKQFVDALENGHDSRAAVNLHNNEAGRLAVKGTMRRACKCHGVSGSCSIQTCWMQLADFREVGNYLKAKHEQAKKLEMDKKPARAGNSADTRGAITHAFRGIARTELIYLEDSPDYCVRNQSTGFQGTEGRECLKGNKNMSQWERKSCGRLCYKCGLRVVEKRIEVVSSCNCKFHWCCTVRVASNFLMTGPKAFLTYARSVQVGARSGIEECKQQFAWDRWNCPDSATQLRGLRRSTRETSFVHAISAAGVVYTLTRNCSLGDLDNCGCDVSKNGKTGGRGWLWGGCSDNVDFGERISKQYVDAQETGQDSRAAVNLHNNEAGRLAVKATMKRICRCHGMSESCSVQTCWTQLSDFREIGNYLKIKHDRAQKLDIEKRRMRAGNSADSRGAIVDAFGSIDKTELIYLEDSPDYCRRNVSLGLYGTEGRECVQHGDGLTQWERRSCRRLCHECGLRVEERRTEAFPSLGQEPPELSMYSDCYYPPPSLPSPQRTTPTTYDLGDYTTSSPNPYLWFNGSGINTPPYLATTGPSGNPGPPFVPQHYGMQRPYLGPAAAGGPGGELSWFSLPSQEDLMKLVRPPYSYSALIAMAIHGAPDRRLTLSQIYQYVADNFPFYNKSKAGWQNSIRHNLSLNDCFKKVPRDEDDPGKGNYWTLDPNCEKMFDNGNFRRKRKRKSDSLSGGDGSSGAPESGDSERGSPKLSGNTALNISPSPDRIPSPSSTGPAPCLSSFLSEMSGVASGAANEVGGDGLSRPLHINLPLDGPHRPAQPGSFSSYSPNPEWVPQVPAPPVLSSSPTHSSLGYTSPILSQYSVSNGHFYPTLGSTGIIYHREGTEV</sequence>
<dbReference type="GO" id="GO:0005615">
    <property type="term" value="C:extracellular space"/>
    <property type="evidence" value="ECO:0007669"/>
    <property type="project" value="TreeGrafter"/>
</dbReference>
<dbReference type="GO" id="GO:0045165">
    <property type="term" value="P:cell fate commitment"/>
    <property type="evidence" value="ECO:0007669"/>
    <property type="project" value="TreeGrafter"/>
</dbReference>
<dbReference type="AlphaFoldDB" id="A0A2U9CBV1"/>
<proteinExistence type="inferred from homology"/>
<comment type="similarity">
    <text evidence="3 17">Belongs to the Wnt family.</text>
</comment>
<keyword evidence="6" id="KW-0272">Extracellular matrix</keyword>
<dbReference type="SMART" id="SM00097">
    <property type="entry name" value="WNT1"/>
    <property type="match status" value="2"/>
</dbReference>
<dbReference type="GO" id="GO:0009888">
    <property type="term" value="P:tissue development"/>
    <property type="evidence" value="ECO:0007669"/>
    <property type="project" value="UniProtKB-ARBA"/>
</dbReference>
<evidence type="ECO:0000256" key="14">
    <source>
        <dbReference type="ARBA" id="ARBA00023242"/>
    </source>
</evidence>
<dbReference type="InterPro" id="IPR005817">
    <property type="entry name" value="Wnt"/>
</dbReference>
<dbReference type="Gene3D" id="3.30.2460.20">
    <property type="match status" value="2"/>
</dbReference>
<dbReference type="Pfam" id="PF00110">
    <property type="entry name" value="wnt"/>
    <property type="match status" value="2"/>
</dbReference>
<evidence type="ECO:0000256" key="18">
    <source>
        <dbReference type="SAM" id="MobiDB-lite"/>
    </source>
</evidence>
<dbReference type="STRING" id="52904.ENSSMAP00000015512"/>
<evidence type="ECO:0000256" key="6">
    <source>
        <dbReference type="ARBA" id="ARBA00022530"/>
    </source>
</evidence>
<name>A0A2U9CBV1_SCOMX</name>
<evidence type="ECO:0000256" key="2">
    <source>
        <dbReference type="ARBA" id="ARBA00004498"/>
    </source>
</evidence>
<keyword evidence="8 19" id="KW-0732">Signal</keyword>
<evidence type="ECO:0000256" key="11">
    <source>
        <dbReference type="ARBA" id="ARBA00023157"/>
    </source>
</evidence>
<dbReference type="PROSITE" id="PS00658">
    <property type="entry name" value="FORK_HEAD_2"/>
    <property type="match status" value="1"/>
</dbReference>
<dbReference type="Proteomes" id="UP000246464">
    <property type="component" value="Chromosome 13"/>
</dbReference>
<dbReference type="PRINTS" id="PR01892">
    <property type="entry name" value="WNT8PROTEIN"/>
</dbReference>
<reference evidence="21 22" key="1">
    <citation type="submission" date="2017-12" db="EMBL/GenBank/DDBJ databases">
        <title>Integrating genomic resources of turbot (Scophthalmus maximus) in depth evaluation of genetic and physical mapping variation across individuals.</title>
        <authorList>
            <person name="Martinez P."/>
        </authorList>
    </citation>
    <scope>NUCLEOTIDE SEQUENCE [LARGE SCALE GENOMIC DNA]</scope>
</reference>
<dbReference type="GO" id="GO:0005125">
    <property type="term" value="F:cytokine activity"/>
    <property type="evidence" value="ECO:0007669"/>
    <property type="project" value="TreeGrafter"/>
</dbReference>
<evidence type="ECO:0000313" key="21">
    <source>
        <dbReference type="EMBL" id="AWP12372.1"/>
    </source>
</evidence>
<keyword evidence="5" id="KW-0964">Secreted</keyword>
<evidence type="ECO:0000256" key="4">
    <source>
        <dbReference type="ARBA" id="ARBA00022473"/>
    </source>
</evidence>
<evidence type="ECO:0000256" key="15">
    <source>
        <dbReference type="ARBA" id="ARBA00023288"/>
    </source>
</evidence>
<evidence type="ECO:0000256" key="17">
    <source>
        <dbReference type="RuleBase" id="RU003500"/>
    </source>
</evidence>
<feature type="signal peptide" evidence="19">
    <location>
        <begin position="1"/>
        <end position="19"/>
    </location>
</feature>
<dbReference type="InterPro" id="IPR036390">
    <property type="entry name" value="WH_DNA-bd_sf"/>
</dbReference>
<keyword evidence="9" id="KW-0805">Transcription regulation</keyword>
<dbReference type="FunFam" id="1.10.10.10:FF:000016">
    <property type="entry name" value="Forkhead box protein I1"/>
    <property type="match status" value="1"/>
</dbReference>
<keyword evidence="13" id="KW-0325">Glycoprotein</keyword>
<dbReference type="PANTHER" id="PTHR12027:SF92">
    <property type="entry name" value="PROTEIN WNT-8A"/>
    <property type="match status" value="1"/>
</dbReference>
<dbReference type="GO" id="GO:0005109">
    <property type="term" value="F:frizzled binding"/>
    <property type="evidence" value="ECO:0007669"/>
    <property type="project" value="TreeGrafter"/>
</dbReference>
<dbReference type="GO" id="GO:0060070">
    <property type="term" value="P:canonical Wnt signaling pathway"/>
    <property type="evidence" value="ECO:0007669"/>
    <property type="project" value="UniProtKB-ARBA"/>
</dbReference>
<dbReference type="InterPro" id="IPR034312">
    <property type="entry name" value="Protein_Wnt-8A/8C"/>
</dbReference>
<comment type="function">
    <text evidence="17">Ligand for members of the frizzled family of seven transmembrane receptors.</text>
</comment>
<dbReference type="Gene3D" id="1.10.10.10">
    <property type="entry name" value="Winged helix-like DNA-binding domain superfamily/Winged helix DNA-binding domain"/>
    <property type="match status" value="1"/>
</dbReference>
<dbReference type="SUPFAM" id="SSF46785">
    <property type="entry name" value="Winged helix' DNA-binding domain"/>
    <property type="match status" value="1"/>
</dbReference>
<dbReference type="GO" id="GO:0060897">
    <property type="term" value="P:neural plate regionalization"/>
    <property type="evidence" value="ECO:0007669"/>
    <property type="project" value="UniProtKB-ARBA"/>
</dbReference>
<dbReference type="PANTHER" id="PTHR12027">
    <property type="entry name" value="WNT RELATED"/>
    <property type="match status" value="1"/>
</dbReference>
<keyword evidence="11" id="KW-1015">Disulfide bond</keyword>
<keyword evidence="15" id="KW-0449">Lipoprotein</keyword>
<evidence type="ECO:0000259" key="20">
    <source>
        <dbReference type="PROSITE" id="PS50039"/>
    </source>
</evidence>
<dbReference type="InterPro" id="IPR018161">
    <property type="entry name" value="Wnt_CS"/>
</dbReference>
<dbReference type="InterPro" id="IPR013301">
    <property type="entry name" value="Wnt8"/>
</dbReference>
<evidence type="ECO:0000256" key="7">
    <source>
        <dbReference type="ARBA" id="ARBA00022687"/>
    </source>
</evidence>
<evidence type="ECO:0000256" key="3">
    <source>
        <dbReference type="ARBA" id="ARBA00005683"/>
    </source>
</evidence>
<dbReference type="PRINTS" id="PR01349">
    <property type="entry name" value="WNTPROTEIN"/>
</dbReference>
<evidence type="ECO:0000256" key="1">
    <source>
        <dbReference type="ARBA" id="ARBA00004123"/>
    </source>
</evidence>
<feature type="domain" description="Fork-head" evidence="20">
    <location>
        <begin position="812"/>
        <end position="906"/>
    </location>
</feature>
<evidence type="ECO:0000256" key="16">
    <source>
        <dbReference type="PROSITE-ProRule" id="PRU00089"/>
    </source>
</evidence>
<dbReference type="GO" id="GO:0005634">
    <property type="term" value="C:nucleus"/>
    <property type="evidence" value="ECO:0007669"/>
    <property type="project" value="UniProtKB-SubCell"/>
</dbReference>
<dbReference type="SMART" id="SM00339">
    <property type="entry name" value="FH"/>
    <property type="match status" value="1"/>
</dbReference>
<keyword evidence="14 16" id="KW-0539">Nucleus</keyword>
<dbReference type="Pfam" id="PF00250">
    <property type="entry name" value="Forkhead"/>
    <property type="match status" value="1"/>
</dbReference>
<keyword evidence="12" id="KW-0804">Transcription</keyword>
<dbReference type="GO" id="GO:0043565">
    <property type="term" value="F:sequence-specific DNA binding"/>
    <property type="evidence" value="ECO:0007669"/>
    <property type="project" value="InterPro"/>
</dbReference>
<dbReference type="FunFam" id="3.30.2460.20:FF:000003">
    <property type="entry name" value="Protein Wnt"/>
    <property type="match status" value="1"/>
</dbReference>
<keyword evidence="22" id="KW-1185">Reference proteome</keyword>
<keyword evidence="4 17" id="KW-0217">Developmental protein</keyword>
<evidence type="ECO:0000256" key="5">
    <source>
        <dbReference type="ARBA" id="ARBA00022525"/>
    </source>
</evidence>
<dbReference type="EMBL" id="CP026255">
    <property type="protein sequence ID" value="AWP12372.1"/>
    <property type="molecule type" value="Genomic_DNA"/>
</dbReference>
<dbReference type="PRINTS" id="PR00053">
    <property type="entry name" value="FORKHEAD"/>
</dbReference>
<protein>
    <recommendedName>
        <fullName evidence="17">Protein Wnt</fullName>
    </recommendedName>
</protein>
<dbReference type="GO" id="GO:0030182">
    <property type="term" value="P:neuron differentiation"/>
    <property type="evidence" value="ECO:0007669"/>
    <property type="project" value="TreeGrafter"/>
</dbReference>
<dbReference type="GO" id="GO:0009880">
    <property type="term" value="P:embryonic pattern specification"/>
    <property type="evidence" value="ECO:0007669"/>
    <property type="project" value="UniProtKB-ARBA"/>
</dbReference>
<feature type="chain" id="PRO_5015836009" description="Protein Wnt" evidence="19">
    <location>
        <begin position="20"/>
        <end position="1069"/>
    </location>
</feature>
<feature type="DNA-binding region" description="Fork-head" evidence="16">
    <location>
        <begin position="812"/>
        <end position="906"/>
    </location>
</feature>
<dbReference type="PROSITE" id="PS00657">
    <property type="entry name" value="FORK_HEAD_1"/>
    <property type="match status" value="1"/>
</dbReference>
<feature type="region of interest" description="Disordered" evidence="18">
    <location>
        <begin position="897"/>
        <end position="961"/>
    </location>
</feature>
<feature type="compositionally biased region" description="Low complexity" evidence="18">
    <location>
        <begin position="942"/>
        <end position="954"/>
    </location>
</feature>
<dbReference type="InterPro" id="IPR018122">
    <property type="entry name" value="TF_fork_head_CS_1"/>
</dbReference>
<dbReference type="PROSITE" id="PS00246">
    <property type="entry name" value="WNT1"/>
    <property type="match status" value="1"/>
</dbReference>
<dbReference type="InterPro" id="IPR036388">
    <property type="entry name" value="WH-like_DNA-bd_sf"/>
</dbReference>
<dbReference type="InterPro" id="IPR043158">
    <property type="entry name" value="Wnt_C"/>
</dbReference>
<comment type="subcellular location">
    <subcellularLocation>
        <location evidence="1 16">Nucleus</location>
    </subcellularLocation>
    <subcellularLocation>
        <location evidence="2 17">Secreted</location>
        <location evidence="2 17">Extracellular space</location>
        <location evidence="2 17">Extracellular matrix</location>
    </subcellularLocation>
</comment>
<gene>
    <name evidence="21" type="ORF">SMAX5B_019007</name>
</gene>
<dbReference type="InterPro" id="IPR001766">
    <property type="entry name" value="Fork_head_dom"/>
</dbReference>